<dbReference type="InterPro" id="IPR050428">
    <property type="entry name" value="TCS_sensor_his_kinase"/>
</dbReference>
<dbReference type="SUPFAM" id="SSF55874">
    <property type="entry name" value="ATPase domain of HSP90 chaperone/DNA topoisomerase II/histidine kinase"/>
    <property type="match status" value="1"/>
</dbReference>
<dbReference type="InterPro" id="IPR003594">
    <property type="entry name" value="HATPase_dom"/>
</dbReference>
<dbReference type="PROSITE" id="PS50885">
    <property type="entry name" value="HAMP"/>
    <property type="match status" value="1"/>
</dbReference>
<protein>
    <recommendedName>
        <fullName evidence="3">histidine kinase</fullName>
        <ecNumber evidence="3">2.7.13.3</ecNumber>
    </recommendedName>
</protein>
<dbReference type="PROSITE" id="PS50109">
    <property type="entry name" value="HIS_KIN"/>
    <property type="match status" value="1"/>
</dbReference>
<dbReference type="PANTHER" id="PTHR45436">
    <property type="entry name" value="SENSOR HISTIDINE KINASE YKOH"/>
    <property type="match status" value="1"/>
</dbReference>
<proteinExistence type="predicted"/>
<gene>
    <name evidence="13" type="ORF">LZZ85_18350</name>
</gene>
<feature type="domain" description="Histidine kinase" evidence="11">
    <location>
        <begin position="227"/>
        <end position="442"/>
    </location>
</feature>
<keyword evidence="10" id="KW-0472">Membrane</keyword>
<dbReference type="InterPro" id="IPR005467">
    <property type="entry name" value="His_kinase_dom"/>
</dbReference>
<dbReference type="SMART" id="SM00388">
    <property type="entry name" value="HisKA"/>
    <property type="match status" value="1"/>
</dbReference>
<dbReference type="Gene3D" id="1.10.287.130">
    <property type="match status" value="1"/>
</dbReference>
<evidence type="ECO:0000256" key="1">
    <source>
        <dbReference type="ARBA" id="ARBA00000085"/>
    </source>
</evidence>
<dbReference type="SMART" id="SM00387">
    <property type="entry name" value="HATPase_c"/>
    <property type="match status" value="1"/>
</dbReference>
<evidence type="ECO:0000256" key="6">
    <source>
        <dbReference type="ARBA" id="ARBA00022692"/>
    </source>
</evidence>
<dbReference type="Pfam" id="PF02518">
    <property type="entry name" value="HATPase_c"/>
    <property type="match status" value="1"/>
</dbReference>
<dbReference type="Pfam" id="PF00672">
    <property type="entry name" value="HAMP"/>
    <property type="match status" value="1"/>
</dbReference>
<evidence type="ECO:0000256" key="8">
    <source>
        <dbReference type="ARBA" id="ARBA00022989"/>
    </source>
</evidence>
<keyword evidence="4" id="KW-0597">Phosphoprotein</keyword>
<dbReference type="Gene3D" id="3.30.565.10">
    <property type="entry name" value="Histidine kinase-like ATPase, C-terminal domain"/>
    <property type="match status" value="1"/>
</dbReference>
<feature type="transmembrane region" description="Helical" evidence="10">
    <location>
        <begin position="142"/>
        <end position="165"/>
    </location>
</feature>
<evidence type="ECO:0000256" key="10">
    <source>
        <dbReference type="SAM" id="Phobius"/>
    </source>
</evidence>
<evidence type="ECO:0000256" key="9">
    <source>
        <dbReference type="ARBA" id="ARBA00023012"/>
    </source>
</evidence>
<evidence type="ECO:0000256" key="4">
    <source>
        <dbReference type="ARBA" id="ARBA00022553"/>
    </source>
</evidence>
<feature type="transmembrane region" description="Helical" evidence="10">
    <location>
        <begin position="14"/>
        <end position="32"/>
    </location>
</feature>
<name>A0ABS9KVB0_9BACT</name>
<dbReference type="Gene3D" id="6.10.340.10">
    <property type="match status" value="1"/>
</dbReference>
<evidence type="ECO:0000256" key="2">
    <source>
        <dbReference type="ARBA" id="ARBA00004370"/>
    </source>
</evidence>
<dbReference type="RefSeq" id="WP_237874801.1">
    <property type="nucleotide sequence ID" value="NZ_JAKLTR010000012.1"/>
</dbReference>
<evidence type="ECO:0000259" key="12">
    <source>
        <dbReference type="PROSITE" id="PS50885"/>
    </source>
</evidence>
<dbReference type="SMART" id="SM00304">
    <property type="entry name" value="HAMP"/>
    <property type="match status" value="1"/>
</dbReference>
<dbReference type="InterPro" id="IPR003660">
    <property type="entry name" value="HAMP_dom"/>
</dbReference>
<evidence type="ECO:0000256" key="3">
    <source>
        <dbReference type="ARBA" id="ARBA00012438"/>
    </source>
</evidence>
<evidence type="ECO:0000256" key="5">
    <source>
        <dbReference type="ARBA" id="ARBA00022679"/>
    </source>
</evidence>
<keyword evidence="5" id="KW-0808">Transferase</keyword>
<dbReference type="InterPro" id="IPR036890">
    <property type="entry name" value="HATPase_C_sf"/>
</dbReference>
<dbReference type="CDD" id="cd00082">
    <property type="entry name" value="HisKA"/>
    <property type="match status" value="1"/>
</dbReference>
<sequence>MSPLKKYIGLKRKISIIFSIIFLFLGLCFNSWDYRRIKGLLISNHDWYLTTKAGEEITKPDTGRCIAYIREDTLLQKRIGARTDTSVTCTIAGFPDLTKLKPGITDTLGYRFALVESNNPAKKQLIVFGLKNSKLYAHLSTILYWLVLSTILSAVLAGVLFYFTLRLILSPLQLLIERVKNFTATHSPQPLHLQPAGDELYELTSSINGMMKRIEDSIRQQQGFFASASHELKTPLAILRTELEVRLAKPDADTHNSVFLRNQLEEIVRLQDVVNHFLVVSQARTGSLSIFCQPFDIMLLLLQVFERLQPILHKTRLIPTLHFDNEIAGKLINADKDMLRIVLMNLLTNCTKYGIPGSRLNCTVSASGETNQLSIQITNAIEEESLNTDKLRNAFVRGSVSGEGSGLGLWLANEIITQHNGKLKILSIDQTFTAIILIPGLQAADELVMKENNVQ</sequence>
<keyword evidence="7 13" id="KW-0418">Kinase</keyword>
<dbReference type="EC" id="2.7.13.3" evidence="3"/>
<comment type="caution">
    <text evidence="13">The sequence shown here is derived from an EMBL/GenBank/DDBJ whole genome shotgun (WGS) entry which is preliminary data.</text>
</comment>
<comment type="catalytic activity">
    <reaction evidence="1">
        <text>ATP + protein L-histidine = ADP + protein N-phospho-L-histidine.</text>
        <dbReference type="EC" id="2.7.13.3"/>
    </reaction>
</comment>
<keyword evidence="8 10" id="KW-1133">Transmembrane helix</keyword>
<comment type="subcellular location">
    <subcellularLocation>
        <location evidence="2">Membrane</location>
    </subcellularLocation>
</comment>
<dbReference type="InterPro" id="IPR003661">
    <property type="entry name" value="HisK_dim/P_dom"/>
</dbReference>
<reference evidence="13" key="1">
    <citation type="submission" date="2022-01" db="EMBL/GenBank/DDBJ databases">
        <authorList>
            <person name="Jo J.-H."/>
            <person name="Im W.-T."/>
        </authorList>
    </citation>
    <scope>NUCLEOTIDE SEQUENCE</scope>
    <source>
        <strain evidence="13">NA20</strain>
    </source>
</reference>
<dbReference type="PANTHER" id="PTHR45436:SF5">
    <property type="entry name" value="SENSOR HISTIDINE KINASE TRCS"/>
    <property type="match status" value="1"/>
</dbReference>
<evidence type="ECO:0000313" key="13">
    <source>
        <dbReference type="EMBL" id="MCG2616266.1"/>
    </source>
</evidence>
<evidence type="ECO:0000256" key="7">
    <source>
        <dbReference type="ARBA" id="ARBA00022777"/>
    </source>
</evidence>
<feature type="domain" description="HAMP" evidence="12">
    <location>
        <begin position="166"/>
        <end position="219"/>
    </location>
</feature>
<dbReference type="InterPro" id="IPR036097">
    <property type="entry name" value="HisK_dim/P_sf"/>
</dbReference>
<keyword evidence="6 10" id="KW-0812">Transmembrane</keyword>
<dbReference type="Pfam" id="PF00512">
    <property type="entry name" value="HisKA"/>
    <property type="match status" value="1"/>
</dbReference>
<keyword evidence="14" id="KW-1185">Reference proteome</keyword>
<accession>A0ABS9KVB0</accession>
<dbReference type="GO" id="GO:0016301">
    <property type="term" value="F:kinase activity"/>
    <property type="evidence" value="ECO:0007669"/>
    <property type="project" value="UniProtKB-KW"/>
</dbReference>
<dbReference type="SUPFAM" id="SSF47384">
    <property type="entry name" value="Homodimeric domain of signal transducing histidine kinase"/>
    <property type="match status" value="1"/>
</dbReference>
<dbReference type="EMBL" id="JAKLTR010000012">
    <property type="protein sequence ID" value="MCG2616266.1"/>
    <property type="molecule type" value="Genomic_DNA"/>
</dbReference>
<evidence type="ECO:0000259" key="11">
    <source>
        <dbReference type="PROSITE" id="PS50109"/>
    </source>
</evidence>
<organism evidence="13 14">
    <name type="scientific">Terrimonas ginsenosidimutans</name>
    <dbReference type="NCBI Taxonomy" id="2908004"/>
    <lineage>
        <taxon>Bacteria</taxon>
        <taxon>Pseudomonadati</taxon>
        <taxon>Bacteroidota</taxon>
        <taxon>Chitinophagia</taxon>
        <taxon>Chitinophagales</taxon>
        <taxon>Chitinophagaceae</taxon>
        <taxon>Terrimonas</taxon>
    </lineage>
</organism>
<dbReference type="Proteomes" id="UP001165367">
    <property type="component" value="Unassembled WGS sequence"/>
</dbReference>
<evidence type="ECO:0000313" key="14">
    <source>
        <dbReference type="Proteomes" id="UP001165367"/>
    </source>
</evidence>
<keyword evidence="9" id="KW-0902">Two-component regulatory system</keyword>